<keyword evidence="4" id="KW-1185">Reference proteome</keyword>
<dbReference type="AlphaFoldDB" id="A0AAE3GGE9"/>
<reference evidence="3" key="1">
    <citation type="submission" date="2022-06" db="EMBL/GenBank/DDBJ databases">
        <title>Genomic Encyclopedia of Archaeal and Bacterial Type Strains, Phase II (KMG-II): from individual species to whole genera.</title>
        <authorList>
            <person name="Goeker M."/>
        </authorList>
    </citation>
    <scope>NUCLEOTIDE SEQUENCE</scope>
    <source>
        <strain evidence="3">DSM 43935</strain>
    </source>
</reference>
<proteinExistence type="predicted"/>
<evidence type="ECO:0000256" key="2">
    <source>
        <dbReference type="SAM" id="SignalP"/>
    </source>
</evidence>
<protein>
    <recommendedName>
        <fullName evidence="5">Secreted protein</fullName>
    </recommendedName>
</protein>
<dbReference type="RefSeq" id="WP_253773198.1">
    <property type="nucleotide sequence ID" value="NZ_JAMTCK010000008.1"/>
</dbReference>
<dbReference type="EMBL" id="JAMTCK010000008">
    <property type="protein sequence ID" value="MCP2166884.1"/>
    <property type="molecule type" value="Genomic_DNA"/>
</dbReference>
<evidence type="ECO:0000313" key="4">
    <source>
        <dbReference type="Proteomes" id="UP001206128"/>
    </source>
</evidence>
<accession>A0AAE3GGE9</accession>
<organism evidence="3 4">
    <name type="scientific">Goodfellowiella coeruleoviolacea</name>
    <dbReference type="NCBI Taxonomy" id="334858"/>
    <lineage>
        <taxon>Bacteria</taxon>
        <taxon>Bacillati</taxon>
        <taxon>Actinomycetota</taxon>
        <taxon>Actinomycetes</taxon>
        <taxon>Pseudonocardiales</taxon>
        <taxon>Pseudonocardiaceae</taxon>
        <taxon>Goodfellowiella</taxon>
    </lineage>
</organism>
<name>A0AAE3GGE9_9PSEU</name>
<gene>
    <name evidence="3" type="ORF">LX83_003756</name>
</gene>
<keyword evidence="2" id="KW-0732">Signal</keyword>
<dbReference type="Proteomes" id="UP001206128">
    <property type="component" value="Unassembled WGS sequence"/>
</dbReference>
<feature type="region of interest" description="Disordered" evidence="1">
    <location>
        <begin position="31"/>
        <end position="53"/>
    </location>
</feature>
<sequence>MSSNRVISVIVLSLAIFVVAGPTASASTQVTAQNMQQSAHGGIHPGGGGTDWS</sequence>
<feature type="compositionally biased region" description="Gly residues" evidence="1">
    <location>
        <begin position="43"/>
        <end position="53"/>
    </location>
</feature>
<evidence type="ECO:0000256" key="1">
    <source>
        <dbReference type="SAM" id="MobiDB-lite"/>
    </source>
</evidence>
<evidence type="ECO:0008006" key="5">
    <source>
        <dbReference type="Google" id="ProtNLM"/>
    </source>
</evidence>
<evidence type="ECO:0000313" key="3">
    <source>
        <dbReference type="EMBL" id="MCP2166884.1"/>
    </source>
</evidence>
<feature type="chain" id="PRO_5042051187" description="Secreted protein" evidence="2">
    <location>
        <begin position="21"/>
        <end position="53"/>
    </location>
</feature>
<comment type="caution">
    <text evidence="3">The sequence shown here is derived from an EMBL/GenBank/DDBJ whole genome shotgun (WGS) entry which is preliminary data.</text>
</comment>
<feature type="signal peptide" evidence="2">
    <location>
        <begin position="1"/>
        <end position="20"/>
    </location>
</feature>